<evidence type="ECO:0000259" key="2">
    <source>
        <dbReference type="Pfam" id="PF10988"/>
    </source>
</evidence>
<proteinExistence type="predicted"/>
<keyword evidence="1" id="KW-0732">Signal</keyword>
<reference evidence="4" key="1">
    <citation type="journal article" date="2019" name="Int. J. Syst. Evol. Microbiol.">
        <title>The Global Catalogue of Microorganisms (GCM) 10K type strain sequencing project: providing services to taxonomists for standard genome sequencing and annotation.</title>
        <authorList>
            <consortium name="The Broad Institute Genomics Platform"/>
            <consortium name="The Broad Institute Genome Sequencing Center for Infectious Disease"/>
            <person name="Wu L."/>
            <person name="Ma J."/>
        </authorList>
    </citation>
    <scope>NUCLEOTIDE SEQUENCE [LARGE SCALE GENOMIC DNA]</scope>
    <source>
        <strain evidence="4">KCTC 42662</strain>
    </source>
</reference>
<feature type="chain" id="PRO_5045851715" evidence="1">
    <location>
        <begin position="19"/>
        <end position="248"/>
    </location>
</feature>
<dbReference type="Proteomes" id="UP001597545">
    <property type="component" value="Unassembled WGS sequence"/>
</dbReference>
<sequence>MKRILTIALLASALVAQAQHRETRKIAAPTAISVATSIETRYVRSNRNEVVVEVENPDHLKKLETVVEDGELKIRYKPLSNIRTKKSNKVTVYSSGELTDIEVSSSGSLRIEDAFRVSALDIEVSSSGKLFAQDIVAEKTNVEVSSSGRFDGRIKTGRLDLDCSSSGQINLLGSAETAELEITSSGAANLGQMPIASASIEVGSSGSATVNVSGKLTGSVSSSGKIVHIGTPKTISVDRSSGGQVVKK</sequence>
<dbReference type="Pfam" id="PF10988">
    <property type="entry name" value="DUF2807"/>
    <property type="match status" value="1"/>
</dbReference>
<comment type="caution">
    <text evidence="3">The sequence shown here is derived from an EMBL/GenBank/DDBJ whole genome shotgun (WGS) entry which is preliminary data.</text>
</comment>
<gene>
    <name evidence="3" type="ORF">ACFSR5_01740</name>
</gene>
<feature type="signal peptide" evidence="1">
    <location>
        <begin position="1"/>
        <end position="18"/>
    </location>
</feature>
<dbReference type="EMBL" id="JBHULR010000001">
    <property type="protein sequence ID" value="MFD2546360.1"/>
    <property type="molecule type" value="Genomic_DNA"/>
</dbReference>
<evidence type="ECO:0000313" key="3">
    <source>
        <dbReference type="EMBL" id="MFD2546360.1"/>
    </source>
</evidence>
<evidence type="ECO:0000256" key="1">
    <source>
        <dbReference type="SAM" id="SignalP"/>
    </source>
</evidence>
<dbReference type="Gene3D" id="2.160.20.120">
    <property type="match status" value="1"/>
</dbReference>
<keyword evidence="4" id="KW-1185">Reference proteome</keyword>
<evidence type="ECO:0000313" key="4">
    <source>
        <dbReference type="Proteomes" id="UP001597545"/>
    </source>
</evidence>
<feature type="domain" description="Putative auto-transporter adhesin head GIN" evidence="2">
    <location>
        <begin position="29"/>
        <end position="232"/>
    </location>
</feature>
<name>A0ABW5KDL2_9SPHI</name>
<accession>A0ABW5KDL2</accession>
<dbReference type="RefSeq" id="WP_380900070.1">
    <property type="nucleotide sequence ID" value="NZ_JBHUEG010000002.1"/>
</dbReference>
<protein>
    <submittedName>
        <fullName evidence="3">GIN domain-containing protein</fullName>
    </submittedName>
</protein>
<organism evidence="3 4">
    <name type="scientific">Sphingobacterium suaedae</name>
    <dbReference type="NCBI Taxonomy" id="1686402"/>
    <lineage>
        <taxon>Bacteria</taxon>
        <taxon>Pseudomonadati</taxon>
        <taxon>Bacteroidota</taxon>
        <taxon>Sphingobacteriia</taxon>
        <taxon>Sphingobacteriales</taxon>
        <taxon>Sphingobacteriaceae</taxon>
        <taxon>Sphingobacterium</taxon>
    </lineage>
</organism>
<dbReference type="InterPro" id="IPR021255">
    <property type="entry name" value="DUF2807"/>
</dbReference>